<feature type="compositionally biased region" description="Basic residues" evidence="3">
    <location>
        <begin position="252"/>
        <end position="270"/>
    </location>
</feature>
<dbReference type="GO" id="GO:0004252">
    <property type="term" value="F:serine-type endopeptidase activity"/>
    <property type="evidence" value="ECO:0007669"/>
    <property type="project" value="InterPro"/>
</dbReference>
<evidence type="ECO:0000259" key="4">
    <source>
        <dbReference type="Pfam" id="PF17766"/>
    </source>
</evidence>
<accession>A0A835EZJ7</accession>
<evidence type="ECO:0000313" key="6">
    <source>
        <dbReference type="Proteomes" id="UP000636709"/>
    </source>
</evidence>
<dbReference type="InterPro" id="IPR036852">
    <property type="entry name" value="Peptidase_S8/S53_dom_sf"/>
</dbReference>
<proteinExistence type="inferred from homology"/>
<dbReference type="PANTHER" id="PTHR10795">
    <property type="entry name" value="PROPROTEIN CONVERTASE SUBTILISIN/KEXIN"/>
    <property type="match status" value="1"/>
</dbReference>
<evidence type="ECO:0000256" key="1">
    <source>
        <dbReference type="ARBA" id="ARBA00011073"/>
    </source>
</evidence>
<reference evidence="5" key="1">
    <citation type="submission" date="2020-07" db="EMBL/GenBank/DDBJ databases">
        <title>Genome sequence and genetic diversity analysis of an under-domesticated orphan crop, white fonio (Digitaria exilis).</title>
        <authorList>
            <person name="Bennetzen J.L."/>
            <person name="Chen S."/>
            <person name="Ma X."/>
            <person name="Wang X."/>
            <person name="Yssel A.E.J."/>
            <person name="Chaluvadi S.R."/>
            <person name="Johnson M."/>
            <person name="Gangashetty P."/>
            <person name="Hamidou F."/>
            <person name="Sanogo M.D."/>
            <person name="Zwaenepoel A."/>
            <person name="Wallace J."/>
            <person name="Van De Peer Y."/>
            <person name="Van Deynze A."/>
        </authorList>
    </citation>
    <scope>NUCLEOTIDE SEQUENCE</scope>
    <source>
        <tissue evidence="5">Leaves</tissue>
    </source>
</reference>
<sequence length="279" mass="30661">MACPLVAGVAPLIKKKYPSWTLAMVRSAFITIAGILDNRDLLFLDVMDFVDFMCTLNYIAEQLWLFTPDLATTCKGPTLPGGPTGLNYPSLVVVFNSSTLVRTLTRRVTKVFEEEETYRVTVVAPDNVKAFTRSSPAASKQPSLPALARASLLLSHAARSSPFRSRRLSPNPSRGQAPRPPAAQACRCGCPFSALSLGQGPGRRRRPRRCAAAEPPLPGCPFLLSLSHWTESARSQGPSILLPLSAKEGEHRSRRAKGLQRRKRKRKHRQAPAPPPLRY</sequence>
<keyword evidence="2" id="KW-0732">Signal</keyword>
<protein>
    <recommendedName>
        <fullName evidence="4">Subtilisin-like protease fibronectin type-III domain-containing protein</fullName>
    </recommendedName>
</protein>
<dbReference type="InterPro" id="IPR045051">
    <property type="entry name" value="SBT"/>
</dbReference>
<dbReference type="Gene3D" id="2.60.40.2310">
    <property type="match status" value="1"/>
</dbReference>
<evidence type="ECO:0000256" key="3">
    <source>
        <dbReference type="SAM" id="MobiDB-lite"/>
    </source>
</evidence>
<evidence type="ECO:0000256" key="2">
    <source>
        <dbReference type="ARBA" id="ARBA00022729"/>
    </source>
</evidence>
<dbReference type="AlphaFoldDB" id="A0A835EZJ7"/>
<dbReference type="Proteomes" id="UP000636709">
    <property type="component" value="Unassembled WGS sequence"/>
</dbReference>
<evidence type="ECO:0000313" key="5">
    <source>
        <dbReference type="EMBL" id="KAF8723763.1"/>
    </source>
</evidence>
<gene>
    <name evidence="5" type="ORF">HU200_021739</name>
</gene>
<dbReference type="InterPro" id="IPR041469">
    <property type="entry name" value="Subtilisin-like_FN3"/>
</dbReference>
<dbReference type="SUPFAM" id="SSF52743">
    <property type="entry name" value="Subtilisin-like"/>
    <property type="match status" value="1"/>
</dbReference>
<dbReference type="Gene3D" id="3.40.50.200">
    <property type="entry name" value="Peptidase S8/S53 domain"/>
    <property type="match status" value="1"/>
</dbReference>
<feature type="region of interest" description="Disordered" evidence="3">
    <location>
        <begin position="240"/>
        <end position="279"/>
    </location>
</feature>
<comment type="similarity">
    <text evidence="1">Belongs to the peptidase S8 family.</text>
</comment>
<comment type="caution">
    <text evidence="5">The sequence shown here is derived from an EMBL/GenBank/DDBJ whole genome shotgun (WGS) entry which is preliminary data.</text>
</comment>
<keyword evidence="6" id="KW-1185">Reference proteome</keyword>
<feature type="region of interest" description="Disordered" evidence="3">
    <location>
        <begin position="161"/>
        <end position="182"/>
    </location>
</feature>
<name>A0A835EZJ7_9POAL</name>
<dbReference type="GO" id="GO:0006508">
    <property type="term" value="P:proteolysis"/>
    <property type="evidence" value="ECO:0007669"/>
    <property type="project" value="InterPro"/>
</dbReference>
<dbReference type="EMBL" id="JACEFO010001666">
    <property type="protein sequence ID" value="KAF8723763.1"/>
    <property type="molecule type" value="Genomic_DNA"/>
</dbReference>
<feature type="domain" description="Subtilisin-like protease fibronectin type-III" evidence="4">
    <location>
        <begin position="86"/>
        <end position="129"/>
    </location>
</feature>
<dbReference type="Pfam" id="PF17766">
    <property type="entry name" value="fn3_6"/>
    <property type="match status" value="1"/>
</dbReference>
<organism evidence="5 6">
    <name type="scientific">Digitaria exilis</name>
    <dbReference type="NCBI Taxonomy" id="1010633"/>
    <lineage>
        <taxon>Eukaryota</taxon>
        <taxon>Viridiplantae</taxon>
        <taxon>Streptophyta</taxon>
        <taxon>Embryophyta</taxon>
        <taxon>Tracheophyta</taxon>
        <taxon>Spermatophyta</taxon>
        <taxon>Magnoliopsida</taxon>
        <taxon>Liliopsida</taxon>
        <taxon>Poales</taxon>
        <taxon>Poaceae</taxon>
        <taxon>PACMAD clade</taxon>
        <taxon>Panicoideae</taxon>
        <taxon>Panicodae</taxon>
        <taxon>Paniceae</taxon>
        <taxon>Anthephorinae</taxon>
        <taxon>Digitaria</taxon>
    </lineage>
</organism>